<evidence type="ECO:0000256" key="3">
    <source>
        <dbReference type="ARBA" id="ARBA00005638"/>
    </source>
</evidence>
<evidence type="ECO:0000256" key="5">
    <source>
        <dbReference type="ARBA" id="ARBA00022679"/>
    </source>
</evidence>
<evidence type="ECO:0000259" key="10">
    <source>
        <dbReference type="Pfam" id="PF03900"/>
    </source>
</evidence>
<dbReference type="InterPro" id="IPR000860">
    <property type="entry name" value="HemC"/>
</dbReference>
<dbReference type="FunFam" id="3.40.190.10:FF:000005">
    <property type="entry name" value="Porphobilinogen deaminase"/>
    <property type="match status" value="1"/>
</dbReference>
<dbReference type="EMBL" id="FNNQ01000002">
    <property type="protein sequence ID" value="SDW25287.1"/>
    <property type="molecule type" value="Genomic_DNA"/>
</dbReference>
<evidence type="ECO:0000256" key="6">
    <source>
        <dbReference type="ARBA" id="ARBA00023244"/>
    </source>
</evidence>
<dbReference type="Gene3D" id="3.30.160.40">
    <property type="entry name" value="Porphobilinogen deaminase, C-terminal domain"/>
    <property type="match status" value="1"/>
</dbReference>
<accession>A0A1H2S102</accession>
<organism evidence="11 12">
    <name type="scientific">Marininema mesophilum</name>
    <dbReference type="NCBI Taxonomy" id="1048340"/>
    <lineage>
        <taxon>Bacteria</taxon>
        <taxon>Bacillati</taxon>
        <taxon>Bacillota</taxon>
        <taxon>Bacilli</taxon>
        <taxon>Bacillales</taxon>
        <taxon>Thermoactinomycetaceae</taxon>
        <taxon>Marininema</taxon>
    </lineage>
</organism>
<evidence type="ECO:0000313" key="11">
    <source>
        <dbReference type="EMBL" id="SDW25287.1"/>
    </source>
</evidence>
<dbReference type="RefSeq" id="WP_091735647.1">
    <property type="nucleotide sequence ID" value="NZ_FNNQ01000002.1"/>
</dbReference>
<dbReference type="GO" id="GO:0004418">
    <property type="term" value="F:hydroxymethylbilane synthase activity"/>
    <property type="evidence" value="ECO:0007669"/>
    <property type="project" value="UniProtKB-UniRule"/>
</dbReference>
<dbReference type="InterPro" id="IPR022417">
    <property type="entry name" value="Porphobilin_deaminase_N"/>
</dbReference>
<dbReference type="GO" id="GO:0005737">
    <property type="term" value="C:cytoplasm"/>
    <property type="evidence" value="ECO:0007669"/>
    <property type="project" value="UniProtKB-UniRule"/>
</dbReference>
<keyword evidence="5 8" id="KW-0808">Transferase</keyword>
<reference evidence="11 12" key="1">
    <citation type="submission" date="2016-10" db="EMBL/GenBank/DDBJ databases">
        <authorList>
            <person name="de Groot N.N."/>
        </authorList>
    </citation>
    <scope>NUCLEOTIDE SEQUENCE [LARGE SCALE GENOMIC DNA]</scope>
    <source>
        <strain evidence="11 12">DSM 45610</strain>
    </source>
</reference>
<gene>
    <name evidence="8" type="primary">hemC</name>
    <name evidence="11" type="ORF">SAMN05444487_10267</name>
</gene>
<feature type="domain" description="Porphobilinogen deaminase C-terminal" evidence="10">
    <location>
        <begin position="227"/>
        <end position="293"/>
    </location>
</feature>
<dbReference type="Pfam" id="PF03900">
    <property type="entry name" value="Porphobil_deamC"/>
    <property type="match status" value="1"/>
</dbReference>
<comment type="pathway">
    <text evidence="2">Porphyrin-containing compound metabolism; protoporphyrin-IX biosynthesis; coproporphyrinogen-III from 5-aminolevulinate: step 2/4.</text>
</comment>
<dbReference type="PANTHER" id="PTHR11557">
    <property type="entry name" value="PORPHOBILINOGEN DEAMINASE"/>
    <property type="match status" value="1"/>
</dbReference>
<dbReference type="GO" id="GO:0006782">
    <property type="term" value="P:protoporphyrinogen IX biosynthetic process"/>
    <property type="evidence" value="ECO:0007669"/>
    <property type="project" value="UniProtKB-UniRule"/>
</dbReference>
<comment type="miscellaneous">
    <text evidence="8">The porphobilinogen subunits are added to the dipyrromethane group.</text>
</comment>
<dbReference type="InterPro" id="IPR036803">
    <property type="entry name" value="Porphobilinogen_deaminase_C_sf"/>
</dbReference>
<dbReference type="STRING" id="1048340.SAMN05444487_10267"/>
<keyword evidence="6 8" id="KW-0627">Porphyrin biosynthesis</keyword>
<dbReference type="CDD" id="cd13646">
    <property type="entry name" value="PBP2_EcHMBS_like"/>
    <property type="match status" value="1"/>
</dbReference>
<dbReference type="NCBIfam" id="TIGR00212">
    <property type="entry name" value="hemC"/>
    <property type="match status" value="1"/>
</dbReference>
<evidence type="ECO:0000256" key="1">
    <source>
        <dbReference type="ARBA" id="ARBA00002869"/>
    </source>
</evidence>
<comment type="cofactor">
    <cofactor evidence="8">
        <name>dipyrromethane</name>
        <dbReference type="ChEBI" id="CHEBI:60342"/>
    </cofactor>
    <text evidence="8">Binds 1 dipyrromethane group covalently.</text>
</comment>
<feature type="modified residue" description="S-(dipyrrolylmethanemethyl)cysteine" evidence="8">
    <location>
        <position position="242"/>
    </location>
</feature>
<dbReference type="SUPFAM" id="SSF54782">
    <property type="entry name" value="Porphobilinogen deaminase (hydroxymethylbilane synthase), C-terminal domain"/>
    <property type="match status" value="1"/>
</dbReference>
<dbReference type="OrthoDB" id="9810298at2"/>
<dbReference type="HAMAP" id="MF_00260">
    <property type="entry name" value="Porphobil_deam"/>
    <property type="match status" value="1"/>
</dbReference>
<keyword evidence="12" id="KW-1185">Reference proteome</keyword>
<dbReference type="Gene3D" id="3.40.190.10">
    <property type="entry name" value="Periplasmic binding protein-like II"/>
    <property type="match status" value="2"/>
</dbReference>
<feature type="domain" description="Porphobilinogen deaminase N-terminal" evidence="9">
    <location>
        <begin position="4"/>
        <end position="213"/>
    </location>
</feature>
<dbReference type="EC" id="2.5.1.61" evidence="8"/>
<dbReference type="FunFam" id="3.40.190.10:FF:000004">
    <property type="entry name" value="Porphobilinogen deaminase"/>
    <property type="match status" value="1"/>
</dbReference>
<evidence type="ECO:0000259" key="9">
    <source>
        <dbReference type="Pfam" id="PF01379"/>
    </source>
</evidence>
<dbReference type="Proteomes" id="UP000198534">
    <property type="component" value="Unassembled WGS sequence"/>
</dbReference>
<proteinExistence type="inferred from homology"/>
<sequence length="309" mass="34064">MRTVVIGTRRSELAVTQTQWVMKQIKGVLPSSWEMKQERIVTKGDQILNVTLSKVGGKGLFVKEIEQALLEGRIDLAVHSMKDMPAEMPEGLTIGAVTVREDARDCLISRTGAKVEELPEGAIVGTSSLRRQAQILAMRPDVQVKPVRGNLQTRMKKLMEEKQFDALVLAQAGINRLGWEEKVTQIIPEEKMLPAVGQGALAVQCRVDDREMLEILRGVHDEKSAMAIRAERVFLHAFEGGCHLPIAGYATIDGERIHLRGLVVDPIGKPLLQGEAVGTDPEEVGQTLTSELMEKGARQLLNKVKEGIE</sequence>
<protein>
    <recommendedName>
        <fullName evidence="8">Porphobilinogen deaminase</fullName>
        <shortName evidence="8">PBG</shortName>
        <ecNumber evidence="8">2.5.1.61</ecNumber>
    </recommendedName>
    <alternativeName>
        <fullName evidence="8">Hydroxymethylbilane synthase</fullName>
        <shortName evidence="8">HMBS</shortName>
    </alternativeName>
    <alternativeName>
        <fullName evidence="8">Pre-uroporphyrinogen synthase</fullName>
    </alternativeName>
</protein>
<evidence type="ECO:0000256" key="7">
    <source>
        <dbReference type="ARBA" id="ARBA00048169"/>
    </source>
</evidence>
<dbReference type="PANTHER" id="PTHR11557:SF0">
    <property type="entry name" value="PORPHOBILINOGEN DEAMINASE"/>
    <property type="match status" value="1"/>
</dbReference>
<dbReference type="InterPro" id="IPR022418">
    <property type="entry name" value="Porphobilinogen_deaminase_C"/>
</dbReference>
<dbReference type="PIRSF" id="PIRSF001438">
    <property type="entry name" value="4pyrrol_synth_OHMeBilane_synth"/>
    <property type="match status" value="1"/>
</dbReference>
<evidence type="ECO:0000313" key="12">
    <source>
        <dbReference type="Proteomes" id="UP000198534"/>
    </source>
</evidence>
<evidence type="ECO:0000256" key="2">
    <source>
        <dbReference type="ARBA" id="ARBA00004735"/>
    </source>
</evidence>
<name>A0A1H2S102_9BACL</name>
<dbReference type="PRINTS" id="PR00151">
    <property type="entry name" value="PORPHBDMNASE"/>
</dbReference>
<comment type="function">
    <text evidence="1 8">Tetrapolymerization of the monopyrrole PBG into the hydroxymethylbilane pre-uroporphyrinogen in several discrete steps.</text>
</comment>
<dbReference type="AlphaFoldDB" id="A0A1H2S102"/>
<comment type="catalytic activity">
    <reaction evidence="7 8">
        <text>4 porphobilinogen + H2O = hydroxymethylbilane + 4 NH4(+)</text>
        <dbReference type="Rhea" id="RHEA:13185"/>
        <dbReference type="ChEBI" id="CHEBI:15377"/>
        <dbReference type="ChEBI" id="CHEBI:28938"/>
        <dbReference type="ChEBI" id="CHEBI:57845"/>
        <dbReference type="ChEBI" id="CHEBI:58126"/>
        <dbReference type="EC" id="2.5.1.61"/>
    </reaction>
</comment>
<comment type="similarity">
    <text evidence="3 8">Belongs to the HMBS family.</text>
</comment>
<evidence type="ECO:0000256" key="8">
    <source>
        <dbReference type="HAMAP-Rule" id="MF_00260"/>
    </source>
</evidence>
<comment type="subunit">
    <text evidence="4 8">Monomer.</text>
</comment>
<dbReference type="SUPFAM" id="SSF53850">
    <property type="entry name" value="Periplasmic binding protein-like II"/>
    <property type="match status" value="1"/>
</dbReference>
<evidence type="ECO:0000256" key="4">
    <source>
        <dbReference type="ARBA" id="ARBA00011245"/>
    </source>
</evidence>
<dbReference type="Pfam" id="PF01379">
    <property type="entry name" value="Porphobil_deam"/>
    <property type="match status" value="1"/>
</dbReference>